<keyword evidence="2" id="KW-0680">Restriction system</keyword>
<protein>
    <submittedName>
        <fullName evidence="5">Restriction endonuclease subunit S</fullName>
        <ecNumber evidence="5">3.1.21.-</ecNumber>
    </submittedName>
</protein>
<dbReference type="EC" id="3.1.21.-" evidence="5"/>
<proteinExistence type="inferred from homology"/>
<accession>A0ABW5DZ04</accession>
<dbReference type="Proteomes" id="UP001597297">
    <property type="component" value="Unassembled WGS sequence"/>
</dbReference>
<keyword evidence="5" id="KW-0540">Nuclease</keyword>
<feature type="domain" description="Type I restriction modification DNA specificity" evidence="4">
    <location>
        <begin position="3"/>
        <end position="120"/>
    </location>
</feature>
<dbReference type="InterPro" id="IPR052021">
    <property type="entry name" value="Type-I_RS_S_subunit"/>
</dbReference>
<dbReference type="InterPro" id="IPR044946">
    <property type="entry name" value="Restrct_endonuc_typeI_TRD_sf"/>
</dbReference>
<keyword evidence="5" id="KW-0255">Endonuclease</keyword>
<keyword evidence="6" id="KW-1185">Reference proteome</keyword>
<gene>
    <name evidence="5" type="ORF">ACFSQZ_00260</name>
</gene>
<dbReference type="SUPFAM" id="SSF116734">
    <property type="entry name" value="DNA methylase specificity domain"/>
    <property type="match status" value="2"/>
</dbReference>
<evidence type="ECO:0000313" key="5">
    <source>
        <dbReference type="EMBL" id="MFD2274888.1"/>
    </source>
</evidence>
<evidence type="ECO:0000259" key="4">
    <source>
        <dbReference type="Pfam" id="PF01420"/>
    </source>
</evidence>
<organism evidence="5 6">
    <name type="scientific">Rubritalea spongiae</name>
    <dbReference type="NCBI Taxonomy" id="430797"/>
    <lineage>
        <taxon>Bacteria</taxon>
        <taxon>Pseudomonadati</taxon>
        <taxon>Verrucomicrobiota</taxon>
        <taxon>Verrucomicrobiia</taxon>
        <taxon>Verrucomicrobiales</taxon>
        <taxon>Rubritaleaceae</taxon>
        <taxon>Rubritalea</taxon>
    </lineage>
</organism>
<keyword evidence="3" id="KW-0238">DNA-binding</keyword>
<dbReference type="PANTHER" id="PTHR30408">
    <property type="entry name" value="TYPE-1 RESTRICTION ENZYME ECOKI SPECIFICITY PROTEIN"/>
    <property type="match status" value="1"/>
</dbReference>
<reference evidence="6" key="1">
    <citation type="journal article" date="2019" name="Int. J. Syst. Evol. Microbiol.">
        <title>The Global Catalogue of Microorganisms (GCM) 10K type strain sequencing project: providing services to taxonomists for standard genome sequencing and annotation.</title>
        <authorList>
            <consortium name="The Broad Institute Genomics Platform"/>
            <consortium name="The Broad Institute Genome Sequencing Center for Infectious Disease"/>
            <person name="Wu L."/>
            <person name="Ma J."/>
        </authorList>
    </citation>
    <scope>NUCLEOTIDE SEQUENCE [LARGE SCALE GENOMIC DNA]</scope>
    <source>
        <strain evidence="6">JCM 16545</strain>
    </source>
</reference>
<evidence type="ECO:0000313" key="6">
    <source>
        <dbReference type="Proteomes" id="UP001597297"/>
    </source>
</evidence>
<dbReference type="InterPro" id="IPR000055">
    <property type="entry name" value="Restrct_endonuc_typeI_TRD"/>
</dbReference>
<dbReference type="RefSeq" id="WP_377096419.1">
    <property type="nucleotide sequence ID" value="NZ_JBHSJM010000001.1"/>
</dbReference>
<sequence length="352" mass="39644">MRTIKLGDICQFVYGKSLTSKQRNLGNIKVYGSNGEVGNHDLGYTEGATIIIGRKGSIGEVHLSQNSCWPIDTTYYIDRNSTTVDIEWLYFRLIALRLDKLNRASGVPGLNREDAYKQLITEPRGSTWQRDQVLEIKEKLSSFETAKCSLNQQLDDIQILSYSIIRSSLSGIKVESKLSDCLEEVKGGIGENWKDYRVLGATRNGLALAKEPPGKKPERYKPVTPGTVFYNPMRIMIGSIAFADSDDEPGITSPDYVVLKGKEGVVDSRWFYYWMRSPLGERCIQSLSRGAVRERMLFNRLAEGEIELPDYDTQLKASQALAEIKPMQTAIEAQLKELELIPQKLLAQIFES</sequence>
<dbReference type="EMBL" id="JBHUJC010000001">
    <property type="protein sequence ID" value="MFD2274888.1"/>
    <property type="molecule type" value="Genomic_DNA"/>
</dbReference>
<dbReference type="Gene3D" id="3.90.220.20">
    <property type="entry name" value="DNA methylase specificity domains"/>
    <property type="match status" value="2"/>
</dbReference>
<dbReference type="Pfam" id="PF01420">
    <property type="entry name" value="Methylase_S"/>
    <property type="match status" value="1"/>
</dbReference>
<evidence type="ECO:0000256" key="1">
    <source>
        <dbReference type="ARBA" id="ARBA00010923"/>
    </source>
</evidence>
<name>A0ABW5DZ04_9BACT</name>
<comment type="similarity">
    <text evidence="1">Belongs to the type-I restriction system S methylase family.</text>
</comment>
<evidence type="ECO:0000256" key="3">
    <source>
        <dbReference type="ARBA" id="ARBA00023125"/>
    </source>
</evidence>
<dbReference type="CDD" id="cd17267">
    <property type="entry name" value="RMtype1_S_EcoAO83I-TRD1-CR1_like"/>
    <property type="match status" value="1"/>
</dbReference>
<keyword evidence="5" id="KW-0378">Hydrolase</keyword>
<dbReference type="GO" id="GO:0016787">
    <property type="term" value="F:hydrolase activity"/>
    <property type="evidence" value="ECO:0007669"/>
    <property type="project" value="UniProtKB-KW"/>
</dbReference>
<comment type="caution">
    <text evidence="5">The sequence shown here is derived from an EMBL/GenBank/DDBJ whole genome shotgun (WGS) entry which is preliminary data.</text>
</comment>
<dbReference type="GO" id="GO:0004519">
    <property type="term" value="F:endonuclease activity"/>
    <property type="evidence" value="ECO:0007669"/>
    <property type="project" value="UniProtKB-KW"/>
</dbReference>
<evidence type="ECO:0000256" key="2">
    <source>
        <dbReference type="ARBA" id="ARBA00022747"/>
    </source>
</evidence>
<dbReference type="PANTHER" id="PTHR30408:SF12">
    <property type="entry name" value="TYPE I RESTRICTION ENZYME MJAVIII SPECIFICITY SUBUNIT"/>
    <property type="match status" value="1"/>
</dbReference>